<keyword evidence="2" id="KW-1185">Reference proteome</keyword>
<sequence>MSGPQRRRRLRKLYKPSASHYVSASKDPDEYLAQAICAPARLRFLIADGADAHTFTPSPCGVAQAVPGCPFAAGQHRMVGAVGRLQKVKNKRTPEVVEEGNTGLLVPSDDADATAQALCRLYTDAARAWRFAQSARRQAVKSFGIAAMAHSYERLFSGQRLDESVHIVPGYSGQS</sequence>
<dbReference type="AlphaFoldDB" id="A0A240U5Q9"/>
<name>A0A240U5Q9_9BURK</name>
<evidence type="ECO:0008006" key="3">
    <source>
        <dbReference type="Google" id="ProtNLM"/>
    </source>
</evidence>
<dbReference type="EMBL" id="CP021361">
    <property type="protein sequence ID" value="ART53152.1"/>
    <property type="molecule type" value="Genomic_DNA"/>
</dbReference>
<proteinExistence type="predicted"/>
<gene>
    <name evidence="1" type="ORF">CBP34_17855</name>
</gene>
<dbReference type="KEGG" id="acin:CBP34_17855"/>
<dbReference type="SUPFAM" id="SSF53756">
    <property type="entry name" value="UDP-Glycosyltransferase/glycogen phosphorylase"/>
    <property type="match status" value="1"/>
</dbReference>
<dbReference type="Gene3D" id="3.40.50.2000">
    <property type="entry name" value="Glycogen Phosphorylase B"/>
    <property type="match status" value="2"/>
</dbReference>
<evidence type="ECO:0000313" key="1">
    <source>
        <dbReference type="EMBL" id="ART53152.1"/>
    </source>
</evidence>
<reference evidence="1 2" key="1">
    <citation type="submission" date="2017-05" db="EMBL/GenBank/DDBJ databases">
        <title>Polyphasic characterization of four soil-derived phenanthrene-degrading Acidovorax strains and proposal of Acidovorax phenanthrenivorans sp. nov.</title>
        <authorList>
            <person name="Singleton D.R."/>
            <person name="Lee J."/>
            <person name="Dickey A.N."/>
            <person name="Stroud A."/>
            <person name="Scholl E.H."/>
            <person name="Wright F.A."/>
            <person name="Aitken M.D."/>
        </authorList>
    </citation>
    <scope>NUCLEOTIDE SEQUENCE [LARGE SCALE GENOMIC DNA]</scope>
    <source>
        <strain evidence="1">NA3</strain>
    </source>
</reference>
<dbReference type="Proteomes" id="UP000194432">
    <property type="component" value="Chromosome 1"/>
</dbReference>
<protein>
    <recommendedName>
        <fullName evidence="3">Glycosyl transferase family 1 domain-containing protein</fullName>
    </recommendedName>
</protein>
<dbReference type="RefSeq" id="WP_094098806.1">
    <property type="nucleotide sequence ID" value="NZ_CP021361.1"/>
</dbReference>
<evidence type="ECO:0000313" key="2">
    <source>
        <dbReference type="Proteomes" id="UP000194432"/>
    </source>
</evidence>
<organism evidence="1 2">
    <name type="scientific">Acidovorax carolinensis</name>
    <dbReference type="NCBI Taxonomy" id="553814"/>
    <lineage>
        <taxon>Bacteria</taxon>
        <taxon>Pseudomonadati</taxon>
        <taxon>Pseudomonadota</taxon>
        <taxon>Betaproteobacteria</taxon>
        <taxon>Burkholderiales</taxon>
        <taxon>Comamonadaceae</taxon>
        <taxon>Acidovorax</taxon>
    </lineage>
</organism>
<accession>A0A240U5Q9</accession>